<dbReference type="CDD" id="cd15482">
    <property type="entry name" value="Sialidase_non-viral"/>
    <property type="match status" value="1"/>
</dbReference>
<dbReference type="Pfam" id="PF02012">
    <property type="entry name" value="BNR"/>
    <property type="match status" value="1"/>
</dbReference>
<dbReference type="RefSeq" id="WP_290253774.1">
    <property type="nucleotide sequence ID" value="NZ_JAUGQQ010000002.1"/>
</dbReference>
<evidence type="ECO:0000313" key="2">
    <source>
        <dbReference type="Proteomes" id="UP001244787"/>
    </source>
</evidence>
<dbReference type="Proteomes" id="UP001244787">
    <property type="component" value="Unassembled WGS sequence"/>
</dbReference>
<reference evidence="1 2" key="1">
    <citation type="submission" date="2023-06" db="EMBL/GenBank/DDBJ databases">
        <authorList>
            <person name="Ye Y.-Q."/>
            <person name="Du Z.-J."/>
        </authorList>
    </citation>
    <scope>NUCLEOTIDE SEQUENCE [LARGE SCALE GENOMIC DNA]</scope>
    <source>
        <strain evidence="1 2">SDUM287046</strain>
    </source>
</reference>
<dbReference type="Gene3D" id="2.130.10.10">
    <property type="entry name" value="YVTN repeat-like/Quinoprotein amine dehydrogenase"/>
    <property type="match status" value="1"/>
</dbReference>
<organism evidence="1 2">
    <name type="scientific">Aequorivita aurantiaca</name>
    <dbReference type="NCBI Taxonomy" id="3053356"/>
    <lineage>
        <taxon>Bacteria</taxon>
        <taxon>Pseudomonadati</taxon>
        <taxon>Bacteroidota</taxon>
        <taxon>Flavobacteriia</taxon>
        <taxon>Flavobacteriales</taxon>
        <taxon>Flavobacteriaceae</taxon>
        <taxon>Aequorivita</taxon>
    </lineage>
</organism>
<dbReference type="EMBL" id="JAUGQQ010000002">
    <property type="protein sequence ID" value="MDN3723688.1"/>
    <property type="molecule type" value="Genomic_DNA"/>
</dbReference>
<evidence type="ECO:0000313" key="1">
    <source>
        <dbReference type="EMBL" id="MDN3723688.1"/>
    </source>
</evidence>
<keyword evidence="2" id="KW-1185">Reference proteome</keyword>
<dbReference type="PANTHER" id="PTHR47199">
    <property type="entry name" value="PHOTOSYSTEM II STABILITY/ASSEMBLY FACTOR HCF136, CHLOROPLASTIC"/>
    <property type="match status" value="1"/>
</dbReference>
<protein>
    <submittedName>
        <fullName evidence="1">Oxidoreductase</fullName>
    </submittedName>
</protein>
<name>A0ABT8DFM4_9FLAO</name>
<dbReference type="InterPro" id="IPR015943">
    <property type="entry name" value="WD40/YVTN_repeat-like_dom_sf"/>
</dbReference>
<sequence>MRFVAAILAVIALISCENQQKNEFNSVEISPVFIDSLSIRAIEPLDENRVWFAADKGKMGLIDGEIPKLAIIKYGDSLLHFRSIASTKEAVFVLSIANPAVLYKIGFNGSEATNIEEVYNEKGDNVFYDSMKFWNENEGIAIGDPVEDCMSVIITRNGGNTWQKIPCVNLPKIVRGEAAFAASNSNIAVFGNHAWVATGGRKSRVMHSADKGETWEIFDTPIVNGKAMTGIYSIDFLDETTGIIFGGNWEDKSNNEGNKAITRDGGKTWKLIANGKEPGYRSSVKFVPGAKGQGIVAVGSPGISYSSDGGKNWKELSKEGFFAIEFVNDSVAFASGNNRISKLLFEK</sequence>
<gene>
    <name evidence="1" type="ORF">QRD02_04790</name>
</gene>
<dbReference type="PROSITE" id="PS51257">
    <property type="entry name" value="PROKAR_LIPOPROTEIN"/>
    <property type="match status" value="1"/>
</dbReference>
<comment type="caution">
    <text evidence="1">The sequence shown here is derived from an EMBL/GenBank/DDBJ whole genome shotgun (WGS) entry which is preliminary data.</text>
</comment>
<accession>A0ABT8DFM4</accession>
<dbReference type="PANTHER" id="PTHR47199:SF2">
    <property type="entry name" value="PHOTOSYSTEM II STABILITY_ASSEMBLY FACTOR HCF136, CHLOROPLASTIC"/>
    <property type="match status" value="1"/>
</dbReference>
<dbReference type="InterPro" id="IPR002860">
    <property type="entry name" value="BNR_rpt"/>
</dbReference>
<dbReference type="SUPFAM" id="SSF110296">
    <property type="entry name" value="Oligoxyloglucan reducing end-specific cellobiohydrolase"/>
    <property type="match status" value="1"/>
</dbReference>
<proteinExistence type="predicted"/>